<reference evidence="13 14" key="1">
    <citation type="submission" date="2019-09" db="EMBL/GenBank/DDBJ databases">
        <title>Pararcticibacter amylolyticus gen. nov., sp. nov., isolated from a rottenly hemp rope, and reclassification of Pedobacter tournemirensis as Pararcticibacter tournemirensis comb. nov.</title>
        <authorList>
            <person name="Cai Y."/>
        </authorList>
    </citation>
    <scope>NUCLEOTIDE SEQUENCE [LARGE SCALE GENOMIC DNA]</scope>
    <source>
        <strain evidence="13 14">TF5-37.2-LB10</strain>
    </source>
</reference>
<feature type="chain" id="PRO_5024354109" evidence="10">
    <location>
        <begin position="19"/>
        <end position="1055"/>
    </location>
</feature>
<comment type="subcellular location">
    <subcellularLocation>
        <location evidence="1 8">Cell outer membrane</location>
        <topology evidence="1 8">Multi-pass membrane protein</topology>
    </subcellularLocation>
</comment>
<evidence type="ECO:0000256" key="10">
    <source>
        <dbReference type="SAM" id="SignalP"/>
    </source>
</evidence>
<evidence type="ECO:0000256" key="9">
    <source>
        <dbReference type="RuleBase" id="RU003357"/>
    </source>
</evidence>
<evidence type="ECO:0000313" key="13">
    <source>
        <dbReference type="EMBL" id="KAA8480096.1"/>
    </source>
</evidence>
<keyword evidence="2 8" id="KW-0813">Transport</keyword>
<protein>
    <submittedName>
        <fullName evidence="13">SusC/RagA family TonB-linked outer membrane protein</fullName>
    </submittedName>
</protein>
<evidence type="ECO:0000313" key="14">
    <source>
        <dbReference type="Proteomes" id="UP000322918"/>
    </source>
</evidence>
<dbReference type="InterPro" id="IPR023997">
    <property type="entry name" value="TonB-dep_OMP_SusC/RagA_CS"/>
</dbReference>
<comment type="caution">
    <text evidence="13">The sequence shown here is derived from an EMBL/GenBank/DDBJ whole genome shotgun (WGS) entry which is preliminary data.</text>
</comment>
<keyword evidence="14" id="KW-1185">Reference proteome</keyword>
<dbReference type="Pfam" id="PF13715">
    <property type="entry name" value="CarbopepD_reg_2"/>
    <property type="match status" value="1"/>
</dbReference>
<keyword evidence="7 8" id="KW-0998">Cell outer membrane</keyword>
<keyword evidence="5 9" id="KW-0798">TonB box</keyword>
<evidence type="ECO:0000256" key="1">
    <source>
        <dbReference type="ARBA" id="ARBA00004571"/>
    </source>
</evidence>
<evidence type="ECO:0000256" key="7">
    <source>
        <dbReference type="ARBA" id="ARBA00023237"/>
    </source>
</evidence>
<dbReference type="InterPro" id="IPR023996">
    <property type="entry name" value="TonB-dep_OMP_SusC/RagA"/>
</dbReference>
<feature type="domain" description="TonB-dependent receptor-like beta-barrel" evidence="11">
    <location>
        <begin position="406"/>
        <end position="878"/>
    </location>
</feature>
<dbReference type="InterPro" id="IPR039426">
    <property type="entry name" value="TonB-dep_rcpt-like"/>
</dbReference>
<dbReference type="Gene3D" id="2.170.130.10">
    <property type="entry name" value="TonB-dependent receptor, plug domain"/>
    <property type="match status" value="1"/>
</dbReference>
<name>A0A5M9GZL4_9SPHI</name>
<dbReference type="OrthoDB" id="9768177at2"/>
<dbReference type="NCBIfam" id="TIGR04056">
    <property type="entry name" value="OMP_RagA_SusC"/>
    <property type="match status" value="1"/>
</dbReference>
<evidence type="ECO:0000259" key="11">
    <source>
        <dbReference type="Pfam" id="PF00593"/>
    </source>
</evidence>
<dbReference type="AlphaFoldDB" id="A0A5M9GZL4"/>
<feature type="signal peptide" evidence="10">
    <location>
        <begin position="1"/>
        <end position="18"/>
    </location>
</feature>
<keyword evidence="6 8" id="KW-0472">Membrane</keyword>
<keyword evidence="10" id="KW-0732">Signal</keyword>
<dbReference type="PROSITE" id="PS52016">
    <property type="entry name" value="TONB_DEPENDENT_REC_3"/>
    <property type="match status" value="1"/>
</dbReference>
<dbReference type="GO" id="GO:0009279">
    <property type="term" value="C:cell outer membrane"/>
    <property type="evidence" value="ECO:0007669"/>
    <property type="project" value="UniProtKB-SubCell"/>
</dbReference>
<evidence type="ECO:0000256" key="6">
    <source>
        <dbReference type="ARBA" id="ARBA00023136"/>
    </source>
</evidence>
<feature type="domain" description="TonB-dependent receptor plug" evidence="12">
    <location>
        <begin position="114"/>
        <end position="218"/>
    </location>
</feature>
<dbReference type="Pfam" id="PF07715">
    <property type="entry name" value="Plug"/>
    <property type="match status" value="1"/>
</dbReference>
<sequence>MKFYIALFLLTISSRALLGQHKISGTVTSPGGIPLAGATVRMINSGEGVKTDKTGRFTLTFSADTCEISVSFVGYVSRQVRVLHDSKPIVVVLQMTQNELQEVAVSTGYQRIPKERATGSFTVIDQRLFNQQVSTSIPDRLEAITNSYSVYRDQNGAQRIMIRGMSTIQGVTSPLIILDNFPYEGDLNNINPNDVENITILKDAAAASIWGTKAGNGVIVITTKKGKFNQPLQVSLNASVTVTGKPDLFYLKDISPADFIDAEKMLYEKGYYNSQINAGDHPALTPVVELLIRKNSGFADADSLIEQLKKVDVRDEFSRYMYRQSLNQQYALHLSGGSDNHSWQLSSGYDRNISTLHSDYGRINAHASGTSRPAGFITLSSDLYFTRTRTGGGRPAYGSIATSSGNLYPYARFADAAGNPLSIMKDYRQGYIDTAGRGLLSDWNYYPLDDYKQTQAESTLQDIVANAGLSLKLNTSLSLDLKYQYERQVTGGRTLYGSESYFARDLVNSFTRIDEETGEVIHPIPPGSILDLSNVLMQTHQLRGQLNYIKQWKQHQLTIIAGAELRKARTEGDRYRTYGYDDQLLSFGYADYTRTYPSLVSGIQSFIPNNNGFSDLQDRFVSVYTNGAYTLNSKYTLSFSARRDASNLFGVETNNLWKPLWSTGLAWDISKEPFYHFSALPELKIRGTFGYSGNTDQGRVALTTMQYVAASPYTQSSYARFSSYANPDLKWEKISTLNLGLDFSTQDRVLCGSIEYYKKHGTDLFGTYPVDYTAIPDMSIVKNVASMIAEGADVSLRSKNLRGQFSWESDLNLNVYRDKVTKYYLPSRQGSDFLNGGAQIAGIEGKPVYSVFSYRWAGLDPQTGDPLGYFAGEISKDYTALTGSSVLADDLKYNGPAMPSLFGSLGNTFSWKKVTLGIRFTGKFGYYFRRSSINYTSLFASRKGHSDYSLRWQNPGDEKFTSIPSLVYPSVSSRDAFYSNSEVLVEKGDHVRLQYLTLGYDLAPRKTSFKKVNVYFNMNNIGIIWRSNKQGLDPDYFAGTIPPSLSISAGIKVSF</sequence>
<dbReference type="InterPro" id="IPR000531">
    <property type="entry name" value="Beta-barrel_TonB"/>
</dbReference>
<evidence type="ECO:0000256" key="8">
    <source>
        <dbReference type="PROSITE-ProRule" id="PRU01360"/>
    </source>
</evidence>
<dbReference type="InterPro" id="IPR008969">
    <property type="entry name" value="CarboxyPept-like_regulatory"/>
</dbReference>
<keyword evidence="3 8" id="KW-1134">Transmembrane beta strand</keyword>
<dbReference type="Proteomes" id="UP000322918">
    <property type="component" value="Unassembled WGS sequence"/>
</dbReference>
<evidence type="ECO:0000256" key="4">
    <source>
        <dbReference type="ARBA" id="ARBA00022692"/>
    </source>
</evidence>
<keyword evidence="4 8" id="KW-0812">Transmembrane</keyword>
<evidence type="ECO:0000256" key="2">
    <source>
        <dbReference type="ARBA" id="ARBA00022448"/>
    </source>
</evidence>
<dbReference type="InterPro" id="IPR012910">
    <property type="entry name" value="Plug_dom"/>
</dbReference>
<accession>A0A5M9GZL4</accession>
<dbReference type="Pfam" id="PF00593">
    <property type="entry name" value="TonB_dep_Rec_b-barrel"/>
    <property type="match status" value="1"/>
</dbReference>
<dbReference type="EMBL" id="VWNE01000026">
    <property type="protein sequence ID" value="KAA8480096.1"/>
    <property type="molecule type" value="Genomic_DNA"/>
</dbReference>
<organism evidence="13 14">
    <name type="scientific">Arcticibacter tournemirensis</name>
    <dbReference type="NCBI Taxonomy" id="699437"/>
    <lineage>
        <taxon>Bacteria</taxon>
        <taxon>Pseudomonadati</taxon>
        <taxon>Bacteroidota</taxon>
        <taxon>Sphingobacteriia</taxon>
        <taxon>Sphingobacteriales</taxon>
        <taxon>Sphingobacteriaceae</taxon>
        <taxon>Arcticibacter</taxon>
    </lineage>
</organism>
<gene>
    <name evidence="13" type="ORF">F1649_15880</name>
</gene>
<dbReference type="InterPro" id="IPR036942">
    <property type="entry name" value="Beta-barrel_TonB_sf"/>
</dbReference>
<evidence type="ECO:0000256" key="5">
    <source>
        <dbReference type="ARBA" id="ARBA00023077"/>
    </source>
</evidence>
<comment type="similarity">
    <text evidence="8 9">Belongs to the TonB-dependent receptor family.</text>
</comment>
<dbReference type="Gene3D" id="2.60.40.1120">
    <property type="entry name" value="Carboxypeptidase-like, regulatory domain"/>
    <property type="match status" value="1"/>
</dbReference>
<evidence type="ECO:0000259" key="12">
    <source>
        <dbReference type="Pfam" id="PF07715"/>
    </source>
</evidence>
<dbReference type="SUPFAM" id="SSF49464">
    <property type="entry name" value="Carboxypeptidase regulatory domain-like"/>
    <property type="match status" value="1"/>
</dbReference>
<evidence type="ECO:0000256" key="3">
    <source>
        <dbReference type="ARBA" id="ARBA00022452"/>
    </source>
</evidence>
<dbReference type="InterPro" id="IPR037066">
    <property type="entry name" value="Plug_dom_sf"/>
</dbReference>
<dbReference type="NCBIfam" id="TIGR04057">
    <property type="entry name" value="SusC_RagA_signa"/>
    <property type="match status" value="1"/>
</dbReference>
<proteinExistence type="inferred from homology"/>
<dbReference type="RefSeq" id="WP_141815008.1">
    <property type="nucleotide sequence ID" value="NZ_VFPL01000001.1"/>
</dbReference>
<dbReference type="SUPFAM" id="SSF56935">
    <property type="entry name" value="Porins"/>
    <property type="match status" value="1"/>
</dbReference>
<dbReference type="Gene3D" id="2.40.170.20">
    <property type="entry name" value="TonB-dependent receptor, beta-barrel domain"/>
    <property type="match status" value="1"/>
</dbReference>